<feature type="transmembrane region" description="Helical" evidence="1">
    <location>
        <begin position="163"/>
        <end position="183"/>
    </location>
</feature>
<feature type="transmembrane region" description="Helical" evidence="1">
    <location>
        <begin position="78"/>
        <end position="99"/>
    </location>
</feature>
<dbReference type="Gene3D" id="1.20.1300.10">
    <property type="entry name" value="Fumarate reductase/succinate dehydrogenase, transmembrane subunit"/>
    <property type="match status" value="1"/>
</dbReference>
<dbReference type="OrthoDB" id="7390967at2"/>
<dbReference type="RefSeq" id="WP_107753774.1">
    <property type="nucleotide sequence ID" value="NZ_QBKF01000010.1"/>
</dbReference>
<dbReference type="Proteomes" id="UP000244810">
    <property type="component" value="Unassembled WGS sequence"/>
</dbReference>
<organism evidence="2 3">
    <name type="scientific">Pararhodobacter aggregans</name>
    <dbReference type="NCBI Taxonomy" id="404875"/>
    <lineage>
        <taxon>Bacteria</taxon>
        <taxon>Pseudomonadati</taxon>
        <taxon>Pseudomonadota</taxon>
        <taxon>Alphaproteobacteria</taxon>
        <taxon>Rhodobacterales</taxon>
        <taxon>Paracoccaceae</taxon>
        <taxon>Pararhodobacter</taxon>
    </lineage>
</organism>
<evidence type="ECO:0000313" key="3">
    <source>
        <dbReference type="Proteomes" id="UP000244810"/>
    </source>
</evidence>
<feature type="transmembrane region" description="Helical" evidence="1">
    <location>
        <begin position="50"/>
        <end position="71"/>
    </location>
</feature>
<evidence type="ECO:0000256" key="1">
    <source>
        <dbReference type="SAM" id="Phobius"/>
    </source>
</evidence>
<name>A0A2T7URZ2_9RHOB</name>
<evidence type="ECO:0000313" key="2">
    <source>
        <dbReference type="EMBL" id="PVE47422.1"/>
    </source>
</evidence>
<accession>A0A2T7URZ2</accession>
<feature type="transmembrane region" description="Helical" evidence="1">
    <location>
        <begin position="132"/>
        <end position="151"/>
    </location>
</feature>
<comment type="caution">
    <text evidence="2">The sequence shown here is derived from an EMBL/GenBank/DDBJ whole genome shotgun (WGS) entry which is preliminary data.</text>
</comment>
<keyword evidence="1" id="KW-0812">Transmembrane</keyword>
<dbReference type="AlphaFoldDB" id="A0A2T7URZ2"/>
<keyword evidence="1" id="KW-0472">Membrane</keyword>
<gene>
    <name evidence="2" type="ORF">DDE23_11295</name>
</gene>
<reference evidence="2 3" key="1">
    <citation type="journal article" date="2011" name="Syst. Appl. Microbiol.">
        <title>Defluviimonas denitrificans gen. nov., sp. nov., and Pararhodobacter aggregans gen. nov., sp. nov., non-phototrophic Rhodobacteraceae from the biofilter of a marine aquaculture.</title>
        <authorList>
            <person name="Foesel B.U."/>
            <person name="Drake H.L."/>
            <person name="Schramm A."/>
        </authorList>
    </citation>
    <scope>NUCLEOTIDE SEQUENCE [LARGE SCALE GENOMIC DNA]</scope>
    <source>
        <strain evidence="2 3">D1-19</strain>
    </source>
</reference>
<keyword evidence="3" id="KW-1185">Reference proteome</keyword>
<keyword evidence="1" id="KW-1133">Transmembrane helix</keyword>
<proteinExistence type="predicted"/>
<protein>
    <submittedName>
        <fullName evidence="2">Uncharacterized protein</fullName>
    </submittedName>
</protein>
<dbReference type="InterPro" id="IPR034804">
    <property type="entry name" value="SQR/QFR_C/D"/>
</dbReference>
<dbReference type="EMBL" id="QDDR01000005">
    <property type="protein sequence ID" value="PVE47422.1"/>
    <property type="molecule type" value="Genomic_DNA"/>
</dbReference>
<dbReference type="GO" id="GO:0016020">
    <property type="term" value="C:membrane"/>
    <property type="evidence" value="ECO:0007669"/>
    <property type="project" value="InterPro"/>
</dbReference>
<sequence length="184" mass="19534">MSLRRLHRLNAVLLGLFLALHLTNHAALLAGQAAHSGVMAALRPLYRNPLVEPLLIALFAAQILLGLMLAWRRGRPTTGWALAQLASGLTLAVFLLQHIPAVLLARPATDTDIAFAAATVESLPKALYFAPYYLLAVTALATHLAAALRFARWPAPPGVWARTLPGIGAAFGLVILAGLWGAFG</sequence>
<dbReference type="SUPFAM" id="SSF81343">
    <property type="entry name" value="Fumarate reductase respiratory complex transmembrane subunits"/>
    <property type="match status" value="1"/>
</dbReference>